<dbReference type="EMBL" id="CM001223">
    <property type="protein sequence ID" value="KEH24228.1"/>
    <property type="molecule type" value="Genomic_DNA"/>
</dbReference>
<evidence type="ECO:0000313" key="5">
    <source>
        <dbReference type="Proteomes" id="UP000265566"/>
    </source>
</evidence>
<accession>A0A072U4Z9</accession>
<sequence length="111" mass="12305">MDLLSRALSCTHQASMPPQPSPSFCQAAHLPYFLFVEQKGLPSFISTKAPFSDFEKICESQIGAKKPKLVYGVTKKKKKIVPRSLASANCDDQKALIHVRKCTHCDITKTP</sequence>
<evidence type="ECO:0000313" key="1">
    <source>
        <dbReference type="EMBL" id="KEH24228.1"/>
    </source>
</evidence>
<dbReference type="Proteomes" id="UP000002051">
    <property type="component" value="Unassembled WGS sequence"/>
</dbReference>
<evidence type="ECO:0000313" key="2">
    <source>
        <dbReference type="EMBL" id="RHN48773.1"/>
    </source>
</evidence>
<name>A0A072U4Z9_MEDTR</name>
<proteinExistence type="predicted"/>
<reference evidence="1 4" key="2">
    <citation type="journal article" date="2014" name="BMC Genomics">
        <title>An improved genome release (version Mt4.0) for the model legume Medicago truncatula.</title>
        <authorList>
            <person name="Tang H."/>
            <person name="Krishnakumar V."/>
            <person name="Bidwell S."/>
            <person name="Rosen B."/>
            <person name="Chan A."/>
            <person name="Zhou S."/>
            <person name="Gentzbittel L."/>
            <person name="Childs K.L."/>
            <person name="Yandell M."/>
            <person name="Gundlach H."/>
            <person name="Mayer K.F."/>
            <person name="Schwartz D.C."/>
            <person name="Town C.D."/>
        </authorList>
    </citation>
    <scope>GENOME REANNOTATION</scope>
    <source>
        <strain evidence="1">A17</strain>
        <strain evidence="3 4">cv. Jemalong A17</strain>
    </source>
</reference>
<dbReference type="EMBL" id="PSQE01000007">
    <property type="protein sequence ID" value="RHN48773.1"/>
    <property type="molecule type" value="Genomic_DNA"/>
</dbReference>
<dbReference type="EnsemblPlants" id="KEH24228">
    <property type="protein sequence ID" value="KEH24228"/>
    <property type="gene ID" value="MTR_7g106090"/>
</dbReference>
<reference evidence="5" key="4">
    <citation type="journal article" date="2018" name="Nat. Plants">
        <title>Whole-genome landscape of Medicago truncatula symbiotic genes.</title>
        <authorList>
            <person name="Pecrix Y."/>
            <person name="Staton S.E."/>
            <person name="Sallet E."/>
            <person name="Lelandais-Briere C."/>
            <person name="Moreau S."/>
            <person name="Carrere S."/>
            <person name="Blein T."/>
            <person name="Jardinaud M.F."/>
            <person name="Latrasse D."/>
            <person name="Zouine M."/>
            <person name="Zahm M."/>
            <person name="Kreplak J."/>
            <person name="Mayjonade B."/>
            <person name="Satge C."/>
            <person name="Perez M."/>
            <person name="Cauet S."/>
            <person name="Marande W."/>
            <person name="Chantry-Darmon C."/>
            <person name="Lopez-Roques C."/>
            <person name="Bouchez O."/>
            <person name="Berard A."/>
            <person name="Debelle F."/>
            <person name="Munos S."/>
            <person name="Bendahmane A."/>
            <person name="Berges H."/>
            <person name="Niebel A."/>
            <person name="Buitink J."/>
            <person name="Frugier F."/>
            <person name="Benhamed M."/>
            <person name="Crespi M."/>
            <person name="Gouzy J."/>
            <person name="Gamas P."/>
        </authorList>
    </citation>
    <scope>NUCLEOTIDE SEQUENCE [LARGE SCALE GENOMIC DNA]</scope>
    <source>
        <strain evidence="5">cv. Jemalong A17</strain>
    </source>
</reference>
<evidence type="ECO:0000313" key="3">
    <source>
        <dbReference type="EnsemblPlants" id="KEH24228"/>
    </source>
</evidence>
<dbReference type="AlphaFoldDB" id="A0A072U4Z9"/>
<dbReference type="Gramene" id="rna43526">
    <property type="protein sequence ID" value="RHN48773.1"/>
    <property type="gene ID" value="gene43526"/>
</dbReference>
<reference evidence="2" key="5">
    <citation type="journal article" date="2018" name="Nat. Plants">
        <title>Whole-genome landscape of Medicago truncatula symbiotic genes.</title>
        <authorList>
            <person name="Pecrix Y."/>
            <person name="Gamas P."/>
            <person name="Carrere S."/>
        </authorList>
    </citation>
    <scope>NUCLEOTIDE SEQUENCE</scope>
    <source>
        <tissue evidence="2">Leaves</tissue>
    </source>
</reference>
<protein>
    <submittedName>
        <fullName evidence="1 3">Uncharacterized protein</fullName>
    </submittedName>
</protein>
<dbReference type="Proteomes" id="UP000265566">
    <property type="component" value="Chromosome 7"/>
</dbReference>
<reference evidence="3" key="3">
    <citation type="submission" date="2015-04" db="UniProtKB">
        <authorList>
            <consortium name="EnsemblPlants"/>
        </authorList>
    </citation>
    <scope>IDENTIFICATION</scope>
    <source>
        <strain evidence="3">cv. Jemalong A17</strain>
    </source>
</reference>
<keyword evidence="4" id="KW-1185">Reference proteome</keyword>
<gene>
    <name evidence="1" type="ordered locus">MTR_7g106090</name>
    <name evidence="2" type="ORF">MtrunA17_Chr7g0267351</name>
</gene>
<dbReference type="HOGENOM" id="CLU_2162192_0_0_1"/>
<organism evidence="1 4">
    <name type="scientific">Medicago truncatula</name>
    <name type="common">Barrel medic</name>
    <name type="synonym">Medicago tribuloides</name>
    <dbReference type="NCBI Taxonomy" id="3880"/>
    <lineage>
        <taxon>Eukaryota</taxon>
        <taxon>Viridiplantae</taxon>
        <taxon>Streptophyta</taxon>
        <taxon>Embryophyta</taxon>
        <taxon>Tracheophyta</taxon>
        <taxon>Spermatophyta</taxon>
        <taxon>Magnoliopsida</taxon>
        <taxon>eudicotyledons</taxon>
        <taxon>Gunneridae</taxon>
        <taxon>Pentapetalae</taxon>
        <taxon>rosids</taxon>
        <taxon>fabids</taxon>
        <taxon>Fabales</taxon>
        <taxon>Fabaceae</taxon>
        <taxon>Papilionoideae</taxon>
        <taxon>50 kb inversion clade</taxon>
        <taxon>NPAAA clade</taxon>
        <taxon>Hologalegina</taxon>
        <taxon>IRL clade</taxon>
        <taxon>Trifolieae</taxon>
        <taxon>Medicago</taxon>
    </lineage>
</organism>
<evidence type="ECO:0000313" key="4">
    <source>
        <dbReference type="Proteomes" id="UP000002051"/>
    </source>
</evidence>
<reference evidence="1 4" key="1">
    <citation type="journal article" date="2011" name="Nature">
        <title>The Medicago genome provides insight into the evolution of rhizobial symbioses.</title>
        <authorList>
            <person name="Young N.D."/>
            <person name="Debelle F."/>
            <person name="Oldroyd G.E."/>
            <person name="Geurts R."/>
            <person name="Cannon S.B."/>
            <person name="Udvardi M.K."/>
            <person name="Benedito V.A."/>
            <person name="Mayer K.F."/>
            <person name="Gouzy J."/>
            <person name="Schoof H."/>
            <person name="Van de Peer Y."/>
            <person name="Proost S."/>
            <person name="Cook D.R."/>
            <person name="Meyers B.C."/>
            <person name="Spannagl M."/>
            <person name="Cheung F."/>
            <person name="De Mita S."/>
            <person name="Krishnakumar V."/>
            <person name="Gundlach H."/>
            <person name="Zhou S."/>
            <person name="Mudge J."/>
            <person name="Bharti A.K."/>
            <person name="Murray J.D."/>
            <person name="Naoumkina M.A."/>
            <person name="Rosen B."/>
            <person name="Silverstein K.A."/>
            <person name="Tang H."/>
            <person name="Rombauts S."/>
            <person name="Zhao P.X."/>
            <person name="Zhou P."/>
            <person name="Barbe V."/>
            <person name="Bardou P."/>
            <person name="Bechner M."/>
            <person name="Bellec A."/>
            <person name="Berger A."/>
            <person name="Berges H."/>
            <person name="Bidwell S."/>
            <person name="Bisseling T."/>
            <person name="Choisne N."/>
            <person name="Couloux A."/>
            <person name="Denny R."/>
            <person name="Deshpande S."/>
            <person name="Dai X."/>
            <person name="Doyle J.J."/>
            <person name="Dudez A.M."/>
            <person name="Farmer A.D."/>
            <person name="Fouteau S."/>
            <person name="Franken C."/>
            <person name="Gibelin C."/>
            <person name="Gish J."/>
            <person name="Goldstein S."/>
            <person name="Gonzalez A.J."/>
            <person name="Green P.J."/>
            <person name="Hallab A."/>
            <person name="Hartog M."/>
            <person name="Hua A."/>
            <person name="Humphray S.J."/>
            <person name="Jeong D.H."/>
            <person name="Jing Y."/>
            <person name="Jocker A."/>
            <person name="Kenton S.M."/>
            <person name="Kim D.J."/>
            <person name="Klee K."/>
            <person name="Lai H."/>
            <person name="Lang C."/>
            <person name="Lin S."/>
            <person name="Macmil S.L."/>
            <person name="Magdelenat G."/>
            <person name="Matthews L."/>
            <person name="McCorrison J."/>
            <person name="Monaghan E.L."/>
            <person name="Mun J.H."/>
            <person name="Najar F.Z."/>
            <person name="Nicholson C."/>
            <person name="Noirot C."/>
            <person name="O'Bleness M."/>
            <person name="Paule C.R."/>
            <person name="Poulain J."/>
            <person name="Prion F."/>
            <person name="Qin B."/>
            <person name="Qu C."/>
            <person name="Retzel E.F."/>
            <person name="Riddle C."/>
            <person name="Sallet E."/>
            <person name="Samain S."/>
            <person name="Samson N."/>
            <person name="Sanders I."/>
            <person name="Saurat O."/>
            <person name="Scarpelli C."/>
            <person name="Schiex T."/>
            <person name="Segurens B."/>
            <person name="Severin A.J."/>
            <person name="Sherrier D.J."/>
            <person name="Shi R."/>
            <person name="Sims S."/>
            <person name="Singer S.R."/>
            <person name="Sinharoy S."/>
            <person name="Sterck L."/>
            <person name="Viollet A."/>
            <person name="Wang B.B."/>
            <person name="Wang K."/>
            <person name="Wang M."/>
            <person name="Wang X."/>
            <person name="Warfsmann J."/>
            <person name="Weissenbach J."/>
            <person name="White D.D."/>
            <person name="White J.D."/>
            <person name="Wiley G.B."/>
            <person name="Wincker P."/>
            <person name="Xing Y."/>
            <person name="Yang L."/>
            <person name="Yao Z."/>
            <person name="Ying F."/>
            <person name="Zhai J."/>
            <person name="Zhou L."/>
            <person name="Zuber A."/>
            <person name="Denarie J."/>
            <person name="Dixon R.A."/>
            <person name="May G.D."/>
            <person name="Schwartz D.C."/>
            <person name="Rogers J."/>
            <person name="Quetier F."/>
            <person name="Town C.D."/>
            <person name="Roe B.A."/>
        </authorList>
    </citation>
    <scope>NUCLEOTIDE SEQUENCE [LARGE SCALE GENOMIC DNA]</scope>
    <source>
        <strain evidence="1">A17</strain>
        <strain evidence="3 4">cv. Jemalong A17</strain>
    </source>
</reference>